<dbReference type="EMBL" id="BAAFGZ010000211">
    <property type="protein sequence ID" value="GAB0136672.1"/>
    <property type="molecule type" value="Genomic_DNA"/>
</dbReference>
<accession>A0ABQ0CTQ1</accession>
<dbReference type="Proteomes" id="UP001562357">
    <property type="component" value="Unassembled WGS sequence"/>
</dbReference>
<feature type="region of interest" description="Disordered" evidence="1">
    <location>
        <begin position="23"/>
        <end position="46"/>
    </location>
</feature>
<organism evidence="3 4">
    <name type="scientific">Epichloe bromicola</name>
    <dbReference type="NCBI Taxonomy" id="79588"/>
    <lineage>
        <taxon>Eukaryota</taxon>
        <taxon>Fungi</taxon>
        <taxon>Dikarya</taxon>
        <taxon>Ascomycota</taxon>
        <taxon>Pezizomycotina</taxon>
        <taxon>Sordariomycetes</taxon>
        <taxon>Hypocreomycetidae</taxon>
        <taxon>Hypocreales</taxon>
        <taxon>Clavicipitaceae</taxon>
        <taxon>Epichloe</taxon>
    </lineage>
</organism>
<evidence type="ECO:0000256" key="1">
    <source>
        <dbReference type="SAM" id="MobiDB-lite"/>
    </source>
</evidence>
<name>A0ABQ0CTQ1_9HYPO</name>
<feature type="compositionally biased region" description="Low complexity" evidence="1">
    <location>
        <begin position="30"/>
        <end position="42"/>
    </location>
</feature>
<evidence type="ECO:0000313" key="3">
    <source>
        <dbReference type="EMBL" id="GAB0136672.1"/>
    </source>
</evidence>
<evidence type="ECO:0000256" key="2">
    <source>
        <dbReference type="SAM" id="Phobius"/>
    </source>
</evidence>
<keyword evidence="2" id="KW-1133">Transmembrane helix</keyword>
<feature type="transmembrane region" description="Helical" evidence="2">
    <location>
        <begin position="75"/>
        <end position="101"/>
    </location>
</feature>
<reference evidence="4" key="1">
    <citation type="submission" date="2024-06" db="EMBL/GenBank/DDBJ databases">
        <title>Draft Genome Sequences of Epichloe bromicola Strains Isolated from Elymus ciliaris.</title>
        <authorList>
            <consortium name="Epichloe bromicola genome sequencing consortium"/>
            <person name="Miura A."/>
            <person name="Imano S."/>
            <person name="Ashida A."/>
            <person name="Sato I."/>
            <person name="Chiba S."/>
            <person name="Tanaka A."/>
            <person name="Camagna M."/>
            <person name="Takemoto D."/>
        </authorList>
    </citation>
    <scope>NUCLEOTIDE SEQUENCE [LARGE SCALE GENOMIC DNA]</scope>
    <source>
        <strain evidence="4">DP</strain>
    </source>
</reference>
<protein>
    <submittedName>
        <fullName evidence="3">Uncharacterized protein</fullName>
    </submittedName>
</protein>
<keyword evidence="2" id="KW-0812">Transmembrane</keyword>
<keyword evidence="4" id="KW-1185">Reference proteome</keyword>
<evidence type="ECO:0000313" key="4">
    <source>
        <dbReference type="Proteomes" id="UP001562357"/>
    </source>
</evidence>
<sequence length="285" mass="30402">MASAHENLPEVAHGASYPEVYHNTSHQHQHQQPQEPWSPHQSTVGSSYVKTEDYPQVVPGQNDSHGQNKNSRRTILGCAPIVFCLSVVIAFLAALVIGLAAGTGVTANKYHRLQASYSALVAGNAGSASGAGQTGTPNYSKITNGCSDENESTTGTSYKPDCELLYPWAKRHTADDDCLVFGKPSFTMYCNKDALNTPFYSLFTADFNGCMSACASWNSYNASNSVCEGISFIPLWSDMVAAVKGKAPGDCYLKPGPQSVQKLQTPNIGTECHAAIVNHKSASTG</sequence>
<comment type="caution">
    <text evidence="3">The sequence shown here is derived from an EMBL/GenBank/DDBJ whole genome shotgun (WGS) entry which is preliminary data.</text>
</comment>
<proteinExistence type="predicted"/>
<gene>
    <name evidence="3" type="primary">g4966</name>
    <name evidence="3" type="ORF">EsDP_00004966</name>
</gene>
<keyword evidence="2" id="KW-0472">Membrane</keyword>